<dbReference type="Pfam" id="PF06836">
    <property type="entry name" value="DUF1240"/>
    <property type="match status" value="1"/>
</dbReference>
<reference evidence="2" key="1">
    <citation type="submission" date="2021-04" db="EMBL/GenBank/DDBJ databases">
        <title>Genome sequence of Serratia sp. arafor3.</title>
        <authorList>
            <person name="Besaury L."/>
        </authorList>
    </citation>
    <scope>NUCLEOTIDE SEQUENCE</scope>
    <source>
        <strain evidence="2">Arafor3</strain>
    </source>
</reference>
<comment type="caution">
    <text evidence="2">The sequence shown here is derived from an EMBL/GenBank/DDBJ whole genome shotgun (WGS) entry which is preliminary data.</text>
</comment>
<dbReference type="EMBL" id="JAGQDC010000002">
    <property type="protein sequence ID" value="MCL1028055.1"/>
    <property type="molecule type" value="Genomic_DNA"/>
</dbReference>
<keyword evidence="1" id="KW-0812">Transmembrane</keyword>
<gene>
    <name evidence="2" type="ORF">KAJ71_03200</name>
</gene>
<evidence type="ECO:0000256" key="1">
    <source>
        <dbReference type="SAM" id="Phobius"/>
    </source>
</evidence>
<dbReference type="Proteomes" id="UP001165275">
    <property type="component" value="Unassembled WGS sequence"/>
</dbReference>
<evidence type="ECO:0000313" key="2">
    <source>
        <dbReference type="EMBL" id="MCL1028055.1"/>
    </source>
</evidence>
<dbReference type="RefSeq" id="WP_248944349.1">
    <property type="nucleotide sequence ID" value="NZ_JAGQDC010000002.1"/>
</dbReference>
<keyword evidence="1" id="KW-1133">Transmembrane helix</keyword>
<evidence type="ECO:0000313" key="3">
    <source>
        <dbReference type="Proteomes" id="UP001165275"/>
    </source>
</evidence>
<proteinExistence type="predicted"/>
<sequence>MNNKYYKISLATMLLIFFSFATLLVWQYVLSLVFMEDEITFSASVVIGFLTCPLLIYAMLSGIYFFIFNKRPKYDKGITRYLVYLMFLSFAISLPISFYVDYKLKNAGYLTCDKISWQSPTTYVTNLSLCQ</sequence>
<feature type="transmembrane region" description="Helical" evidence="1">
    <location>
        <begin position="41"/>
        <end position="69"/>
    </location>
</feature>
<organism evidence="2 3">
    <name type="scientific">Serratia silvae</name>
    <dbReference type="NCBI Taxonomy" id="2824122"/>
    <lineage>
        <taxon>Bacteria</taxon>
        <taxon>Pseudomonadati</taxon>
        <taxon>Pseudomonadota</taxon>
        <taxon>Gammaproteobacteria</taxon>
        <taxon>Enterobacterales</taxon>
        <taxon>Yersiniaceae</taxon>
        <taxon>Serratia</taxon>
    </lineage>
</organism>
<feature type="transmembrane region" description="Helical" evidence="1">
    <location>
        <begin position="81"/>
        <end position="100"/>
    </location>
</feature>
<feature type="transmembrane region" description="Helical" evidence="1">
    <location>
        <begin position="12"/>
        <end position="35"/>
    </location>
</feature>
<accession>A0ABT0K7Q0</accession>
<keyword evidence="1" id="KW-0472">Membrane</keyword>
<protein>
    <submittedName>
        <fullName evidence="2">DUF1240 domain-containing protein</fullName>
    </submittedName>
</protein>
<name>A0ABT0K7Q0_9GAMM</name>
<dbReference type="InterPro" id="IPR010665">
    <property type="entry name" value="DUF1240"/>
</dbReference>
<keyword evidence="3" id="KW-1185">Reference proteome</keyword>